<dbReference type="EMBL" id="JBIHSE010000001">
    <property type="protein sequence ID" value="MFH0270577.1"/>
    <property type="molecule type" value="Genomic_DNA"/>
</dbReference>
<dbReference type="Proteomes" id="UP001607221">
    <property type="component" value="Unassembled WGS sequence"/>
</dbReference>
<evidence type="ECO:0000313" key="1">
    <source>
        <dbReference type="EMBL" id="MFH0270577.1"/>
    </source>
</evidence>
<keyword evidence="2" id="KW-1185">Reference proteome</keyword>
<organism evidence="1 2">
    <name type="scientific">Vibrio jasicida</name>
    <dbReference type="NCBI Taxonomy" id="766224"/>
    <lineage>
        <taxon>Bacteria</taxon>
        <taxon>Pseudomonadati</taxon>
        <taxon>Pseudomonadota</taxon>
        <taxon>Gammaproteobacteria</taxon>
        <taxon>Vibrionales</taxon>
        <taxon>Vibrionaceae</taxon>
        <taxon>Vibrio</taxon>
    </lineage>
</organism>
<reference evidence="1 2" key="1">
    <citation type="submission" date="2024-10" db="EMBL/GenBank/DDBJ databases">
        <authorList>
            <person name="Yibar A."/>
            <person name="Saticioglu I.B."/>
            <person name="Duman M."/>
            <person name="Ajmi N."/>
            <person name="Gurler F."/>
            <person name="Ay H."/>
            <person name="Onuk E."/>
            <person name="Guler S."/>
            <person name="Romalde J.L."/>
        </authorList>
    </citation>
    <scope>NUCLEOTIDE SEQUENCE [LARGE SCALE GENOMIC DNA]</scope>
    <source>
        <strain evidence="1 2">1-TCBS-A</strain>
    </source>
</reference>
<evidence type="ECO:0000313" key="2">
    <source>
        <dbReference type="Proteomes" id="UP001607221"/>
    </source>
</evidence>
<protein>
    <submittedName>
        <fullName evidence="1">Uncharacterized protein</fullName>
    </submittedName>
</protein>
<proteinExistence type="predicted"/>
<accession>A0ABW7J3D9</accession>
<name>A0ABW7J3D9_9VIBR</name>
<gene>
    <name evidence="1" type="ORF">ACGRHZ_04445</name>
</gene>
<dbReference type="RefSeq" id="WP_394631707.1">
    <property type="nucleotide sequence ID" value="NZ_JBIHSE010000001.1"/>
</dbReference>
<sequence>MNVFRICDDHEHFQTMCSTPDEIATQLGDFNLFERILRQPAENDSLQDIWKQVDVCFEDVLDSNSQLPDVSLWLRTYLVLSPKAHSALKENLELAGEFLPIRVDGDSWYLYSCFQYGLEDRDQCVEKIEYGFSAGVEKLVFVEGDINKKVLFKSRLDGSSNLFCNQRFVEIFRENDLRGITFTDELVGSL</sequence>
<comment type="caution">
    <text evidence="1">The sequence shown here is derived from an EMBL/GenBank/DDBJ whole genome shotgun (WGS) entry which is preliminary data.</text>
</comment>